<dbReference type="AlphaFoldDB" id="A0A194W4W9"/>
<feature type="signal peptide" evidence="1">
    <location>
        <begin position="1"/>
        <end position="22"/>
    </location>
</feature>
<feature type="chain" id="PRO_5008267131" evidence="1">
    <location>
        <begin position="23"/>
        <end position="410"/>
    </location>
</feature>
<gene>
    <name evidence="2" type="ORF">VM1G_06687</name>
</gene>
<evidence type="ECO:0000313" key="2">
    <source>
        <dbReference type="EMBL" id="KUI71307.1"/>
    </source>
</evidence>
<accession>A0A194W4W9</accession>
<dbReference type="OrthoDB" id="5233046at2759"/>
<dbReference type="EMBL" id="CM003104">
    <property type="protein sequence ID" value="KUI71307.1"/>
    <property type="molecule type" value="Genomic_DNA"/>
</dbReference>
<keyword evidence="1" id="KW-0732">Signal</keyword>
<evidence type="ECO:0000313" key="3">
    <source>
        <dbReference type="Proteomes" id="UP000078559"/>
    </source>
</evidence>
<organism evidence="2 3">
    <name type="scientific">Cytospora mali</name>
    <name type="common">Apple Valsa canker fungus</name>
    <name type="synonym">Valsa mali</name>
    <dbReference type="NCBI Taxonomy" id="578113"/>
    <lineage>
        <taxon>Eukaryota</taxon>
        <taxon>Fungi</taxon>
        <taxon>Dikarya</taxon>
        <taxon>Ascomycota</taxon>
        <taxon>Pezizomycotina</taxon>
        <taxon>Sordariomycetes</taxon>
        <taxon>Sordariomycetidae</taxon>
        <taxon>Diaporthales</taxon>
        <taxon>Cytosporaceae</taxon>
        <taxon>Cytospora</taxon>
    </lineage>
</organism>
<evidence type="ECO:0000256" key="1">
    <source>
        <dbReference type="SAM" id="SignalP"/>
    </source>
</evidence>
<sequence>MSSLSSLLPLLATSVVMPAIAASQSYNADTISQDFTLMDTPRWDHIDKICGAWNVPNKANAFLHPRKWWTPEWRESYDYNWWPEKHPEFHRDQHYWVNLVTGHVRSFPCGEPMDLMRNNKTGRVYWQSNKNESARWTDPLIPHRWWSTWAGEDGKPYWMDDFTHETFTEEPLNANWSITLRNSHDCNDEKSIIGQIRHPILNGCYPLDAHGQFDLGSGLDKNSFRYKGSFTIYPGPCKIRIFKAAGCPSDDIPWLTHDPAIRWEEAGRLAAVNPEQGPTCLKVNEGEYAYNNMTQSMSVLEMDKARFCTDVAERDNPGLTQGSGWPEDLTDVLTREMHGKWYDWWKARYDDSRKAKDIHFGEYITKLVRCRKNVEWGYIQKGLQKEFAPSVQVSCPAEEISHWWTSDQEP</sequence>
<reference evidence="2" key="1">
    <citation type="submission" date="2014-12" db="EMBL/GenBank/DDBJ databases">
        <title>Genome Sequence of Valsa Canker Pathogens Uncovers a Specific Adaption of Colonization on Woody Bark.</title>
        <authorList>
            <person name="Yin Z."/>
            <person name="Liu H."/>
            <person name="Gao X."/>
            <person name="Li Z."/>
            <person name="Song N."/>
            <person name="Ke X."/>
            <person name="Dai Q."/>
            <person name="Wu Y."/>
            <person name="Sun Y."/>
            <person name="Xu J.-R."/>
            <person name="Kang Z.K."/>
            <person name="Wang L."/>
            <person name="Huang L."/>
        </authorList>
    </citation>
    <scope>NUCLEOTIDE SEQUENCE [LARGE SCALE GENOMIC DNA]</scope>
    <source>
        <strain evidence="2">03-8</strain>
    </source>
</reference>
<keyword evidence="3" id="KW-1185">Reference proteome</keyword>
<proteinExistence type="predicted"/>
<name>A0A194W4W9_CYTMA</name>
<dbReference type="Proteomes" id="UP000078559">
    <property type="component" value="Chromosome 7"/>
</dbReference>
<protein>
    <submittedName>
        <fullName evidence="2">Uncharacterized protein</fullName>
    </submittedName>
</protein>